<protein>
    <submittedName>
        <fullName evidence="1">Uncharacterized protein</fullName>
    </submittedName>
</protein>
<organism evidence="1">
    <name type="scientific">Lotus japonicus</name>
    <name type="common">Lotus corniculatus var. japonicus</name>
    <dbReference type="NCBI Taxonomy" id="34305"/>
    <lineage>
        <taxon>Eukaryota</taxon>
        <taxon>Viridiplantae</taxon>
        <taxon>Streptophyta</taxon>
        <taxon>Embryophyta</taxon>
        <taxon>Tracheophyta</taxon>
        <taxon>Spermatophyta</taxon>
        <taxon>Magnoliopsida</taxon>
        <taxon>eudicotyledons</taxon>
        <taxon>Gunneridae</taxon>
        <taxon>Pentapetalae</taxon>
        <taxon>rosids</taxon>
        <taxon>fabids</taxon>
        <taxon>Fabales</taxon>
        <taxon>Fabaceae</taxon>
        <taxon>Papilionoideae</taxon>
        <taxon>50 kb inversion clade</taxon>
        <taxon>NPAAA clade</taxon>
        <taxon>Hologalegina</taxon>
        <taxon>robinioid clade</taxon>
        <taxon>Loteae</taxon>
        <taxon>Lotus</taxon>
    </lineage>
</organism>
<accession>I3SPS4</accession>
<evidence type="ECO:0000313" key="1">
    <source>
        <dbReference type="EMBL" id="AFK42266.1"/>
    </source>
</evidence>
<reference evidence="1" key="1">
    <citation type="submission" date="2012-05" db="EMBL/GenBank/DDBJ databases">
        <authorList>
            <person name="Krishnakumar V."/>
            <person name="Cheung F."/>
            <person name="Xiao Y."/>
            <person name="Chan A."/>
            <person name="Moskal W.A."/>
            <person name="Town C.D."/>
        </authorList>
    </citation>
    <scope>NUCLEOTIDE SEQUENCE</scope>
</reference>
<name>I3SPS4_LOTJA</name>
<dbReference type="EMBL" id="BT142472">
    <property type="protein sequence ID" value="AFK42266.1"/>
    <property type="molecule type" value="mRNA"/>
</dbReference>
<sequence length="106" mass="10792">MLVLKKEIHNGRANQLVGLHQVRIIAAINAANPSDIHFAYTLIIAAPEFSAVVLTCDESSEDDAVSLSGLGAFAASAEGSGAKDGAFAGALATAKKSVGRSTLPTL</sequence>
<dbReference type="AlphaFoldDB" id="I3SPS4"/>
<proteinExistence type="evidence at transcript level"/>